<protein>
    <submittedName>
        <fullName evidence="1">Uncharacterized protein</fullName>
    </submittedName>
</protein>
<accession>A0AAD0PWG4</accession>
<dbReference type="AlphaFoldDB" id="A0AAD0PWG4"/>
<geneLocation type="plasmid" evidence="2">
    <name>pmppla107</name>
</geneLocation>
<dbReference type="EMBL" id="CP031226">
    <property type="protein sequence ID" value="AXH60012.1"/>
    <property type="molecule type" value="Genomic_DNA"/>
</dbReference>
<gene>
    <name evidence="1" type="ORF">PLA107_032825</name>
</gene>
<reference evidence="1 2" key="1">
    <citation type="journal article" date="2011" name="PLoS Pathog.">
        <title>Dynamic evolution of pathogenicity revealed by sequencing and comparative genomics of 19 Pseudomonas syringae isolates.</title>
        <authorList>
            <person name="Baltrus D.A."/>
            <person name="Nishimura M.T."/>
            <person name="Romanchuk A."/>
            <person name="Chang J.H."/>
            <person name="Mukhtar M.S."/>
            <person name="Cherkis K."/>
            <person name="Roach J."/>
            <person name="Grant S.R."/>
            <person name="Jones C.D."/>
            <person name="Dangl J.L."/>
        </authorList>
    </citation>
    <scope>NUCLEOTIDE SEQUENCE [LARGE SCALE GENOMIC DNA]</scope>
    <source>
        <strain evidence="1 2">M301315</strain>
    </source>
</reference>
<evidence type="ECO:0000313" key="1">
    <source>
        <dbReference type="EMBL" id="AXH60012.1"/>
    </source>
</evidence>
<sequence>MRDVLFLSDLDHCLFQSKRVDPNGKHPMTVKVDGTPHCFASDAQATLFSMVAHRAFSIAVTARTPDQMRRAIGWKPEHKHQLALVNHGATLLYREDAGQDWSEISVWGEPYIDQARNAHQVLMADLNKLNAGLCNFVYLPAGSRLELTANKLAGDVPFYFSLQLKDAGIHGNEDAMARIRDSRAMRTIVESMGQRYVHHLNDTTMGFWPTYVGKKVAVKRLIEALKSGLDDENFEKARAQITDIALTLTAGDSHSDLPFMLEGDFMLTPTHSPIARGAEKTSARELDPFL</sequence>
<dbReference type="PIRSF" id="PIRSF030802">
    <property type="entry name" value="UCP030802"/>
    <property type="match status" value="1"/>
</dbReference>
<dbReference type="Proteomes" id="UP000006426">
    <property type="component" value="Plasmid pmppla107"/>
</dbReference>
<dbReference type="InterPro" id="IPR024197">
    <property type="entry name" value="TPP-like"/>
</dbReference>
<proteinExistence type="predicted"/>
<name>A0AAD0PWG4_PSEAV</name>
<keyword evidence="1" id="KW-0614">Plasmid</keyword>
<organism evidence="1 2">
    <name type="scientific">Pseudomonas amygdali pv. lachrymans str. M301315</name>
    <dbReference type="NCBI Taxonomy" id="629260"/>
    <lineage>
        <taxon>Bacteria</taxon>
        <taxon>Pseudomonadati</taxon>
        <taxon>Pseudomonadota</taxon>
        <taxon>Gammaproteobacteria</taxon>
        <taxon>Pseudomonadales</taxon>
        <taxon>Pseudomonadaceae</taxon>
        <taxon>Pseudomonas</taxon>
        <taxon>Pseudomonas amygdali</taxon>
    </lineage>
</organism>
<evidence type="ECO:0000313" key="2">
    <source>
        <dbReference type="Proteomes" id="UP000006426"/>
    </source>
</evidence>